<evidence type="ECO:0000313" key="4">
    <source>
        <dbReference type="Proteomes" id="UP000199568"/>
    </source>
</evidence>
<dbReference type="RefSeq" id="WP_208976157.1">
    <property type="nucleotide sequence ID" value="NZ_FOHU01000018.1"/>
</dbReference>
<dbReference type="PANTHER" id="PTHR33376:SF2">
    <property type="entry name" value="DICARBOXYLATE-BINDING PERIPLASMIC PROTEIN"/>
    <property type="match status" value="1"/>
</dbReference>
<name>A0A1I0G668_9FIRM</name>
<gene>
    <name evidence="3" type="ORF">SAMN05660297_03072</name>
</gene>
<keyword evidence="3" id="KW-0675">Receptor</keyword>
<accession>A0A1I0G668</accession>
<organism evidence="3 4">
    <name type="scientific">Natronincola peptidivorans</name>
    <dbReference type="NCBI Taxonomy" id="426128"/>
    <lineage>
        <taxon>Bacteria</taxon>
        <taxon>Bacillati</taxon>
        <taxon>Bacillota</taxon>
        <taxon>Clostridia</taxon>
        <taxon>Peptostreptococcales</taxon>
        <taxon>Natronincolaceae</taxon>
        <taxon>Natronincola</taxon>
    </lineage>
</organism>
<evidence type="ECO:0000313" key="3">
    <source>
        <dbReference type="EMBL" id="SET66150.1"/>
    </source>
</evidence>
<dbReference type="Proteomes" id="UP000199568">
    <property type="component" value="Unassembled WGS sequence"/>
</dbReference>
<dbReference type="PROSITE" id="PS51257">
    <property type="entry name" value="PROKAR_LIPOPROTEIN"/>
    <property type="match status" value="1"/>
</dbReference>
<dbReference type="GO" id="GO:0030246">
    <property type="term" value="F:carbohydrate binding"/>
    <property type="evidence" value="ECO:0007669"/>
    <property type="project" value="TreeGrafter"/>
</dbReference>
<feature type="signal peptide" evidence="2">
    <location>
        <begin position="1"/>
        <end position="24"/>
    </location>
</feature>
<dbReference type="InterPro" id="IPR004682">
    <property type="entry name" value="TRAP_DctP"/>
</dbReference>
<dbReference type="NCBIfam" id="NF037995">
    <property type="entry name" value="TRAP_S1"/>
    <property type="match status" value="1"/>
</dbReference>
<dbReference type="Pfam" id="PF03480">
    <property type="entry name" value="DctP"/>
    <property type="match status" value="1"/>
</dbReference>
<dbReference type="Gene3D" id="3.40.190.170">
    <property type="entry name" value="Bacterial extracellular solute-binding protein, family 7"/>
    <property type="match status" value="1"/>
</dbReference>
<dbReference type="STRING" id="426128.SAMN05660297_03072"/>
<dbReference type="GO" id="GO:0030288">
    <property type="term" value="C:outer membrane-bounded periplasmic space"/>
    <property type="evidence" value="ECO:0007669"/>
    <property type="project" value="InterPro"/>
</dbReference>
<keyword evidence="4" id="KW-1185">Reference proteome</keyword>
<evidence type="ECO:0000256" key="2">
    <source>
        <dbReference type="SAM" id="SignalP"/>
    </source>
</evidence>
<protein>
    <submittedName>
        <fullName evidence="3">Tripartite ATP-independent transporter solute receptor, DctP family</fullName>
    </submittedName>
</protein>
<sequence length="341" mass="38015">MKRFACIFLVLVLMLSLLTGCASQSEEAAVDTPDETPAATETITMRLAEVHAEGYSTTMGNREFARLVEERTDGRIKIEVYPGGVLGDEKSVTEQVQFGALDFARVSLAPVTEFEPSLNVLMLPYLYKDGDHMFRILNGDIGNQLLANLEENGIVGLAWYDGGARNFYNTQREIKSPEDMRGLQIRVQETRLMMDLITALGASPVPLPFGDVYSALQTGVIDGAENNWPSYDSTGHYEVAKYFTVDEHIRIPEILMTNTKVMESLSAEDQEIIRQAAREAGEYQRTLWLQSEEESKQKVIDAGSVITYLESNEEFQEAVMPLYETHGAGYGDIIEAIINTN</sequence>
<dbReference type="InterPro" id="IPR038404">
    <property type="entry name" value="TRAP_DctP_sf"/>
</dbReference>
<proteinExistence type="predicted"/>
<dbReference type="AlphaFoldDB" id="A0A1I0G668"/>
<dbReference type="PANTHER" id="PTHR33376">
    <property type="match status" value="1"/>
</dbReference>
<reference evidence="3 4" key="1">
    <citation type="submission" date="2016-10" db="EMBL/GenBank/DDBJ databases">
        <authorList>
            <person name="de Groot N.N."/>
        </authorList>
    </citation>
    <scope>NUCLEOTIDE SEQUENCE [LARGE SCALE GENOMIC DNA]</scope>
    <source>
        <strain evidence="3 4">DSM 18979</strain>
    </source>
</reference>
<dbReference type="NCBIfam" id="TIGR00787">
    <property type="entry name" value="dctP"/>
    <property type="match status" value="1"/>
</dbReference>
<dbReference type="PIRSF" id="PIRSF006470">
    <property type="entry name" value="DctB"/>
    <property type="match status" value="1"/>
</dbReference>
<evidence type="ECO:0000256" key="1">
    <source>
        <dbReference type="ARBA" id="ARBA00022729"/>
    </source>
</evidence>
<dbReference type="GO" id="GO:0055085">
    <property type="term" value="P:transmembrane transport"/>
    <property type="evidence" value="ECO:0007669"/>
    <property type="project" value="InterPro"/>
</dbReference>
<dbReference type="InterPro" id="IPR018389">
    <property type="entry name" value="DctP_fam"/>
</dbReference>
<feature type="chain" id="PRO_5011594426" evidence="2">
    <location>
        <begin position="25"/>
        <end position="341"/>
    </location>
</feature>
<dbReference type="EMBL" id="FOHU01000018">
    <property type="protein sequence ID" value="SET66150.1"/>
    <property type="molecule type" value="Genomic_DNA"/>
</dbReference>
<keyword evidence="1 2" id="KW-0732">Signal</keyword>
<dbReference type="CDD" id="cd13671">
    <property type="entry name" value="PBP2_TRAP_SBP_like_3"/>
    <property type="match status" value="1"/>
</dbReference>